<sequence>MLEKEKSIINYALTILAMNVPNQASNKQKIDSLIKLADKDWNREIKDGVVTYSNEKIKIQIAKESEKFIRITAGKLNFIVPKNTPELFEEEKNNE</sequence>
<dbReference type="Proteomes" id="UP001385848">
    <property type="component" value="Unassembled WGS sequence"/>
</dbReference>
<dbReference type="RefSeq" id="WP_101850308.1">
    <property type="nucleotide sequence ID" value="NZ_CATOVC010000001.1"/>
</dbReference>
<gene>
    <name evidence="1" type="ORF">AAC431_03355</name>
</gene>
<comment type="caution">
    <text evidence="1">The sequence shown here is derived from an EMBL/GenBank/DDBJ whole genome shotgun (WGS) entry which is preliminary data.</text>
</comment>
<name>A0ABU9FHL6_LACJE</name>
<protein>
    <submittedName>
        <fullName evidence="1">Uncharacterized protein</fullName>
    </submittedName>
</protein>
<reference evidence="1 2" key="1">
    <citation type="submission" date="2024-04" db="EMBL/GenBank/DDBJ databases">
        <title>Three lactobacilli isolated from voided urine samples from females with type 2 diabetes.</title>
        <authorList>
            <person name="Kula A."/>
            <person name="Stegman N."/>
            <person name="Putonti C."/>
        </authorList>
    </citation>
    <scope>NUCLEOTIDE SEQUENCE [LARGE SCALE GENOMIC DNA]</scope>
    <source>
        <strain evidence="1 2">1855</strain>
    </source>
</reference>
<organism evidence="1 2">
    <name type="scientific">Lactobacillus jensenii</name>
    <dbReference type="NCBI Taxonomy" id="109790"/>
    <lineage>
        <taxon>Bacteria</taxon>
        <taxon>Bacillati</taxon>
        <taxon>Bacillota</taxon>
        <taxon>Bacilli</taxon>
        <taxon>Lactobacillales</taxon>
        <taxon>Lactobacillaceae</taxon>
        <taxon>Lactobacillus</taxon>
    </lineage>
</organism>
<evidence type="ECO:0000313" key="1">
    <source>
        <dbReference type="EMBL" id="MEL0564961.1"/>
    </source>
</evidence>
<keyword evidence="2" id="KW-1185">Reference proteome</keyword>
<accession>A0ABU9FHL6</accession>
<proteinExistence type="predicted"/>
<dbReference type="EMBL" id="JBBVUL010000005">
    <property type="protein sequence ID" value="MEL0564961.1"/>
    <property type="molecule type" value="Genomic_DNA"/>
</dbReference>
<evidence type="ECO:0000313" key="2">
    <source>
        <dbReference type="Proteomes" id="UP001385848"/>
    </source>
</evidence>